<dbReference type="OrthoDB" id="10261634at2759"/>
<sequence>MSLSPYAEKEGRGTEPKIALEYTVPTTQKMMALGIYFLCNVGLTLYNKAFLGSLPYPWLLTALHTGCASVGCYILLLSGRFELKPLGDREAYILCAFSLLFTVNIAISNVSLAMVSIPFHQVVRATTPLITTAMYRVFYSRTYSTPTYVSLLPIILGVGLATYGDYSFTTAGFLMTFLGVVLGALKSIVTNQIMTGSLKLAPLEFLFRMSPLACLQSFIYGVWSGEVSNLMADIAPVRNLSTTQRVYGVTALLVIVLCNGFLAFCLNVSSFTTNKLVGALTMTVCGNLKQCITIILAVVLFNVQVGFFNATGLVITMIGVALYSAVELHSKRQRAHAPGSV</sequence>
<keyword evidence="5 8" id="KW-0812">Transmembrane</keyword>
<organism evidence="10 11">
    <name type="scientific">Exophiala aquamarina CBS 119918</name>
    <dbReference type="NCBI Taxonomy" id="1182545"/>
    <lineage>
        <taxon>Eukaryota</taxon>
        <taxon>Fungi</taxon>
        <taxon>Dikarya</taxon>
        <taxon>Ascomycota</taxon>
        <taxon>Pezizomycotina</taxon>
        <taxon>Eurotiomycetes</taxon>
        <taxon>Chaetothyriomycetidae</taxon>
        <taxon>Chaetothyriales</taxon>
        <taxon>Herpotrichiellaceae</taxon>
        <taxon>Exophiala</taxon>
    </lineage>
</organism>
<feature type="transmembrane region" description="Helical" evidence="8">
    <location>
        <begin position="166"/>
        <end position="185"/>
    </location>
</feature>
<gene>
    <name evidence="10" type="ORF">A1O9_05670</name>
</gene>
<evidence type="ECO:0000313" key="10">
    <source>
        <dbReference type="EMBL" id="KEF57750.1"/>
    </source>
</evidence>
<evidence type="ECO:0000256" key="8">
    <source>
        <dbReference type="SAM" id="Phobius"/>
    </source>
</evidence>
<evidence type="ECO:0000259" key="9">
    <source>
        <dbReference type="Pfam" id="PF03151"/>
    </source>
</evidence>
<feature type="transmembrane region" description="Helical" evidence="8">
    <location>
        <begin position="58"/>
        <end position="79"/>
    </location>
</feature>
<feature type="transmembrane region" description="Helical" evidence="8">
    <location>
        <begin position="246"/>
        <end position="269"/>
    </location>
</feature>
<evidence type="ECO:0000256" key="2">
    <source>
        <dbReference type="ARBA" id="ARBA00004477"/>
    </source>
</evidence>
<evidence type="ECO:0000256" key="3">
    <source>
        <dbReference type="ARBA" id="ARBA00010425"/>
    </source>
</evidence>
<name>A0A072PQH9_9EURO</name>
<keyword evidence="11" id="KW-1185">Reference proteome</keyword>
<dbReference type="EMBL" id="AMGV01000004">
    <property type="protein sequence ID" value="KEF57750.1"/>
    <property type="molecule type" value="Genomic_DNA"/>
</dbReference>
<comment type="subunit">
    <text evidence="4">Homooligomer.</text>
</comment>
<comment type="caution">
    <text evidence="10">The sequence shown here is derived from an EMBL/GenBank/DDBJ whole genome shotgun (WGS) entry which is preliminary data.</text>
</comment>
<feature type="domain" description="Sugar phosphate transporter" evidence="9">
    <location>
        <begin position="32"/>
        <end position="324"/>
    </location>
</feature>
<evidence type="ECO:0000256" key="4">
    <source>
        <dbReference type="ARBA" id="ARBA00011182"/>
    </source>
</evidence>
<feature type="transmembrane region" description="Helical" evidence="8">
    <location>
        <begin position="276"/>
        <end position="301"/>
    </location>
</feature>
<feature type="transmembrane region" description="Helical" evidence="8">
    <location>
        <begin position="138"/>
        <end position="160"/>
    </location>
</feature>
<feature type="transmembrane region" description="Helical" evidence="8">
    <location>
        <begin position="205"/>
        <end position="223"/>
    </location>
</feature>
<dbReference type="HOGENOM" id="CLU_033641_3_0_1"/>
<reference evidence="10 11" key="1">
    <citation type="submission" date="2013-03" db="EMBL/GenBank/DDBJ databases">
        <title>The Genome Sequence of Exophiala aquamarina CBS 119918.</title>
        <authorList>
            <consortium name="The Broad Institute Genomics Platform"/>
            <person name="Cuomo C."/>
            <person name="de Hoog S."/>
            <person name="Gorbushina A."/>
            <person name="Walker B."/>
            <person name="Young S.K."/>
            <person name="Zeng Q."/>
            <person name="Gargeya S."/>
            <person name="Fitzgerald M."/>
            <person name="Haas B."/>
            <person name="Abouelleil A."/>
            <person name="Allen A.W."/>
            <person name="Alvarado L."/>
            <person name="Arachchi H.M."/>
            <person name="Berlin A.M."/>
            <person name="Chapman S.B."/>
            <person name="Gainer-Dewar J."/>
            <person name="Goldberg J."/>
            <person name="Griggs A."/>
            <person name="Gujja S."/>
            <person name="Hansen M."/>
            <person name="Howarth C."/>
            <person name="Imamovic A."/>
            <person name="Ireland A."/>
            <person name="Larimer J."/>
            <person name="McCowan C."/>
            <person name="Murphy C."/>
            <person name="Pearson M."/>
            <person name="Poon T.W."/>
            <person name="Priest M."/>
            <person name="Roberts A."/>
            <person name="Saif S."/>
            <person name="Shea T."/>
            <person name="Sisk P."/>
            <person name="Sykes S."/>
            <person name="Wortman J."/>
            <person name="Nusbaum C."/>
            <person name="Birren B."/>
        </authorList>
    </citation>
    <scope>NUCLEOTIDE SEQUENCE [LARGE SCALE GENOMIC DNA]</scope>
    <source>
        <strain evidence="10 11">CBS 119918</strain>
    </source>
</reference>
<dbReference type="GO" id="GO:0005789">
    <property type="term" value="C:endoplasmic reticulum membrane"/>
    <property type="evidence" value="ECO:0007669"/>
    <property type="project" value="UniProtKB-SubCell"/>
</dbReference>
<comment type="similarity">
    <text evidence="3">Belongs to the TPT transporter family. SLC35D subfamily.</text>
</comment>
<dbReference type="Proteomes" id="UP000027920">
    <property type="component" value="Unassembled WGS sequence"/>
</dbReference>
<evidence type="ECO:0000256" key="7">
    <source>
        <dbReference type="ARBA" id="ARBA00023136"/>
    </source>
</evidence>
<evidence type="ECO:0000313" key="11">
    <source>
        <dbReference type="Proteomes" id="UP000027920"/>
    </source>
</evidence>
<protein>
    <recommendedName>
        <fullName evidence="9">Sugar phosphate transporter domain-containing protein</fullName>
    </recommendedName>
</protein>
<evidence type="ECO:0000256" key="6">
    <source>
        <dbReference type="ARBA" id="ARBA00022989"/>
    </source>
</evidence>
<accession>A0A072PQH9</accession>
<evidence type="ECO:0000256" key="1">
    <source>
        <dbReference type="ARBA" id="ARBA00003420"/>
    </source>
</evidence>
<dbReference type="Pfam" id="PF03151">
    <property type="entry name" value="TPT"/>
    <property type="match status" value="1"/>
</dbReference>
<dbReference type="InterPro" id="IPR050186">
    <property type="entry name" value="TPT_transporter"/>
</dbReference>
<dbReference type="VEuPathDB" id="FungiDB:A1O9_05670"/>
<comment type="function">
    <text evidence="1">Involved in the import of GDP-mannose from the cytoplasm into the Golgi lumen.</text>
</comment>
<feature type="transmembrane region" description="Helical" evidence="8">
    <location>
        <begin position="91"/>
        <end position="117"/>
    </location>
</feature>
<evidence type="ECO:0000256" key="5">
    <source>
        <dbReference type="ARBA" id="ARBA00022692"/>
    </source>
</evidence>
<dbReference type="GeneID" id="25280593"/>
<keyword evidence="6 8" id="KW-1133">Transmembrane helix</keyword>
<proteinExistence type="inferred from homology"/>
<comment type="subcellular location">
    <subcellularLocation>
        <location evidence="2">Endoplasmic reticulum membrane</location>
        <topology evidence="2">Multi-pass membrane protein</topology>
    </subcellularLocation>
</comment>
<dbReference type="InterPro" id="IPR004853">
    <property type="entry name" value="Sugar_P_trans_dom"/>
</dbReference>
<dbReference type="AlphaFoldDB" id="A0A072PQH9"/>
<dbReference type="RefSeq" id="XP_013260340.1">
    <property type="nucleotide sequence ID" value="XM_013404886.1"/>
</dbReference>
<dbReference type="PANTHER" id="PTHR11132">
    <property type="entry name" value="SOLUTE CARRIER FAMILY 35"/>
    <property type="match status" value="1"/>
</dbReference>
<keyword evidence="7 8" id="KW-0472">Membrane</keyword>
<feature type="transmembrane region" description="Helical" evidence="8">
    <location>
        <begin position="30"/>
        <end position="46"/>
    </location>
</feature>
<feature type="transmembrane region" description="Helical" evidence="8">
    <location>
        <begin position="307"/>
        <end position="326"/>
    </location>
</feature>